<name>A0ABV2NTN2_9HYPH</name>
<feature type="region of interest" description="Disordered" evidence="1">
    <location>
        <begin position="35"/>
        <end position="113"/>
    </location>
</feature>
<evidence type="ECO:0000256" key="1">
    <source>
        <dbReference type="SAM" id="MobiDB-lite"/>
    </source>
</evidence>
<proteinExistence type="predicted"/>
<organism evidence="3 4">
    <name type="scientific">Methylobacterium radiotolerans</name>
    <dbReference type="NCBI Taxonomy" id="31998"/>
    <lineage>
        <taxon>Bacteria</taxon>
        <taxon>Pseudomonadati</taxon>
        <taxon>Pseudomonadota</taxon>
        <taxon>Alphaproteobacteria</taxon>
        <taxon>Hyphomicrobiales</taxon>
        <taxon>Methylobacteriaceae</taxon>
        <taxon>Methylobacterium</taxon>
    </lineage>
</organism>
<evidence type="ECO:0000313" key="3">
    <source>
        <dbReference type="EMBL" id="MET3869655.1"/>
    </source>
</evidence>
<comment type="caution">
    <text evidence="3">The sequence shown here is derived from an EMBL/GenBank/DDBJ whole genome shotgun (WGS) entry which is preliminary data.</text>
</comment>
<evidence type="ECO:0000313" key="4">
    <source>
        <dbReference type="Proteomes" id="UP001549119"/>
    </source>
</evidence>
<protein>
    <submittedName>
        <fullName evidence="3">Uncharacterized protein</fullName>
    </submittedName>
</protein>
<sequence length="113" mass="11030">MVSIGTRSGGTARVSAVRAAAGACALILSSGPVLAQSAASRIDQPTAATLPPGVSTTKGGAAPADRSTGPVSPPSAISSSTDVMAGGSAGTDTGRKKDARTNPLDHLSPEYKR</sequence>
<keyword evidence="2" id="KW-0732">Signal</keyword>
<dbReference type="EMBL" id="JBEPNW010000003">
    <property type="protein sequence ID" value="MET3869655.1"/>
    <property type="molecule type" value="Genomic_DNA"/>
</dbReference>
<feature type="signal peptide" evidence="2">
    <location>
        <begin position="1"/>
        <end position="35"/>
    </location>
</feature>
<accession>A0ABV2NTN2</accession>
<reference evidence="3 4" key="1">
    <citation type="submission" date="2024-06" db="EMBL/GenBank/DDBJ databases">
        <title>Genomics of switchgrass bacterial isolates.</title>
        <authorList>
            <person name="Shade A."/>
        </authorList>
    </citation>
    <scope>NUCLEOTIDE SEQUENCE [LARGE SCALE GENOMIC DNA]</scope>
    <source>
        <strain evidence="3 4">PvP084</strain>
    </source>
</reference>
<gene>
    <name evidence="3" type="ORF">ABIC20_007033</name>
</gene>
<keyword evidence="4" id="KW-1185">Reference proteome</keyword>
<dbReference type="Proteomes" id="UP001549119">
    <property type="component" value="Unassembled WGS sequence"/>
</dbReference>
<feature type="chain" id="PRO_5045493328" evidence="2">
    <location>
        <begin position="36"/>
        <end position="113"/>
    </location>
</feature>
<evidence type="ECO:0000256" key="2">
    <source>
        <dbReference type="SAM" id="SignalP"/>
    </source>
</evidence>
<dbReference type="RefSeq" id="WP_012329727.1">
    <property type="nucleotide sequence ID" value="NZ_JBEPNV010000002.1"/>
</dbReference>